<keyword evidence="2" id="KW-0479">Metal-binding</keyword>
<name>A0A075I270_9ARCH</name>
<evidence type="ECO:0000256" key="2">
    <source>
        <dbReference type="ARBA" id="ARBA00022723"/>
    </source>
</evidence>
<dbReference type="GO" id="GO:0046872">
    <property type="term" value="F:metal ion binding"/>
    <property type="evidence" value="ECO:0007669"/>
    <property type="project" value="UniProtKB-KW"/>
</dbReference>
<evidence type="ECO:0000313" key="4">
    <source>
        <dbReference type="EMBL" id="AIF22024.1"/>
    </source>
</evidence>
<evidence type="ECO:0000259" key="3">
    <source>
        <dbReference type="Pfam" id="PF01557"/>
    </source>
</evidence>
<accession>A0A075I270</accession>
<dbReference type="InterPro" id="IPR051121">
    <property type="entry name" value="FAH"/>
</dbReference>
<feature type="domain" description="Fumarylacetoacetase-like C-terminal" evidence="3">
    <location>
        <begin position="82"/>
        <end position="286"/>
    </location>
</feature>
<proteinExistence type="inferred from homology"/>
<protein>
    <submittedName>
        <fullName evidence="4">5-carboxymethyl-2-hydroxymuconate Delta-isomerase</fullName>
    </submittedName>
</protein>
<dbReference type="EMBL" id="KF901202">
    <property type="protein sequence ID" value="AIF22024.1"/>
    <property type="molecule type" value="Genomic_DNA"/>
</dbReference>
<dbReference type="GO" id="GO:0019752">
    <property type="term" value="P:carboxylic acid metabolic process"/>
    <property type="evidence" value="ECO:0007669"/>
    <property type="project" value="UniProtKB-ARBA"/>
</dbReference>
<keyword evidence="4" id="KW-0413">Isomerase</keyword>
<dbReference type="FunFam" id="3.90.850.10:FF:000002">
    <property type="entry name" value="2-hydroxyhepta-2,4-diene-1,7-dioate isomerase"/>
    <property type="match status" value="1"/>
</dbReference>
<evidence type="ECO:0000256" key="1">
    <source>
        <dbReference type="ARBA" id="ARBA00010211"/>
    </source>
</evidence>
<dbReference type="InterPro" id="IPR011234">
    <property type="entry name" value="Fumarylacetoacetase-like_C"/>
</dbReference>
<organism evidence="4">
    <name type="scientific">uncultured marine thaumarchaeote SAT1000_07_E02</name>
    <dbReference type="NCBI Taxonomy" id="1456363"/>
    <lineage>
        <taxon>Archaea</taxon>
        <taxon>Nitrososphaerota</taxon>
        <taxon>environmental samples</taxon>
    </lineage>
</organism>
<comment type="similarity">
    <text evidence="1">Belongs to the FAH family.</text>
</comment>
<sequence>MINVKIARLMQDGNETYGLIKDGNVATKDSIIHETSVPLPLNIMDFLFEGWYDEIKDKISSTSFQDDLKKFRLLDPLPNPSKIICLTFNYPKHAKEQNYVSTKEPVIFIKPRTTLCGTGSEILCPNFVKQLDYEIELAVIIGKTCKNIDEISAKDYIFGYMIFNDVSARDVQMEDKQFTRGKSFDTFAPCGPWITSVEEITNVDELQMTTRINGEIRQNSSTNNMFIKIPSIVSKLSRVMTLEKGDIIATGTPEGVALNNPDTPFLKDGDRIDMEIEKLGKIQNTVKFID</sequence>
<dbReference type="SUPFAM" id="SSF56529">
    <property type="entry name" value="FAH"/>
    <property type="match status" value="1"/>
</dbReference>
<dbReference type="Gene3D" id="3.90.850.10">
    <property type="entry name" value="Fumarylacetoacetase-like, C-terminal domain"/>
    <property type="match status" value="1"/>
</dbReference>
<dbReference type="GO" id="GO:0016853">
    <property type="term" value="F:isomerase activity"/>
    <property type="evidence" value="ECO:0007669"/>
    <property type="project" value="UniProtKB-KW"/>
</dbReference>
<dbReference type="InterPro" id="IPR036663">
    <property type="entry name" value="Fumarylacetoacetase_C_sf"/>
</dbReference>
<dbReference type="AlphaFoldDB" id="A0A075I270"/>
<reference evidence="4" key="1">
    <citation type="journal article" date="2014" name="Genome Biol. Evol.">
        <title>Pangenome evidence for extensive interdomain horizontal transfer affecting lineage core and shell genes in uncultured planktonic thaumarchaeota and euryarchaeota.</title>
        <authorList>
            <person name="Deschamps P."/>
            <person name="Zivanovic Y."/>
            <person name="Moreira D."/>
            <person name="Rodriguez-Valera F."/>
            <person name="Lopez-Garcia P."/>
        </authorList>
    </citation>
    <scope>NUCLEOTIDE SEQUENCE</scope>
</reference>
<dbReference type="Pfam" id="PF01557">
    <property type="entry name" value="FAA_hydrolase"/>
    <property type="match status" value="1"/>
</dbReference>
<dbReference type="PANTHER" id="PTHR42796:SF4">
    <property type="entry name" value="FUMARYLACETOACETATE HYDROLASE DOMAIN-CONTAINING PROTEIN 2A"/>
    <property type="match status" value="1"/>
</dbReference>
<dbReference type="PANTHER" id="PTHR42796">
    <property type="entry name" value="FUMARYLACETOACETATE HYDROLASE DOMAIN-CONTAINING PROTEIN 2A-RELATED"/>
    <property type="match status" value="1"/>
</dbReference>